<feature type="compositionally biased region" description="Polar residues" evidence="1">
    <location>
        <begin position="74"/>
        <end position="85"/>
    </location>
</feature>
<proteinExistence type="predicted"/>
<dbReference type="AlphaFoldDB" id="A0A6I8W881"/>
<dbReference type="Proteomes" id="UP000001819">
    <property type="component" value="Chromosome X"/>
</dbReference>
<protein>
    <submittedName>
        <fullName evidence="3">Uncharacterized protein isoform X2</fullName>
    </submittedName>
</protein>
<dbReference type="RefSeq" id="XP_033238829.1">
    <property type="nucleotide sequence ID" value="XM_033382938.1"/>
</dbReference>
<evidence type="ECO:0000313" key="2">
    <source>
        <dbReference type="Proteomes" id="UP000001819"/>
    </source>
</evidence>
<name>A0A6I8W881_DROPS</name>
<feature type="region of interest" description="Disordered" evidence="1">
    <location>
        <begin position="1"/>
        <end position="53"/>
    </location>
</feature>
<feature type="region of interest" description="Disordered" evidence="1">
    <location>
        <begin position="74"/>
        <end position="142"/>
    </location>
</feature>
<dbReference type="ExpressionAtlas" id="A0A6I8W881">
    <property type="expression patterns" value="baseline"/>
</dbReference>
<feature type="compositionally biased region" description="Basic residues" evidence="1">
    <location>
        <begin position="1"/>
        <end position="13"/>
    </location>
</feature>
<keyword evidence="2" id="KW-1185">Reference proteome</keyword>
<feature type="compositionally biased region" description="Basic and acidic residues" evidence="1">
    <location>
        <begin position="27"/>
        <end position="40"/>
    </location>
</feature>
<evidence type="ECO:0000313" key="3">
    <source>
        <dbReference type="RefSeq" id="XP_033238829.1"/>
    </source>
</evidence>
<gene>
    <name evidence="3" type="primary">LOC6901737</name>
</gene>
<reference evidence="3" key="1">
    <citation type="submission" date="2025-08" db="UniProtKB">
        <authorList>
            <consortium name="RefSeq"/>
        </authorList>
    </citation>
    <scope>IDENTIFICATION</scope>
    <source>
        <strain evidence="3">MV-25-SWS-2005</strain>
        <tissue evidence="3">Whole body</tissue>
    </source>
</reference>
<evidence type="ECO:0000256" key="1">
    <source>
        <dbReference type="SAM" id="MobiDB-lite"/>
    </source>
</evidence>
<sequence length="1244" mass="144223">MKNMHRKFKKSKRQSTWGEDSFSAKRPKLDKEYQRNDKKQKAIKPVTDSKKTIQKTIHKLKEIMEKLLKRKMETQIQSATDPTQIDNKEVQKAKKKSYHKKNMLSKRKAKRGKGKVPSKKHKSKDEHNTDQKPGGFVFDRRDPFARTAEDEVRLRQRPSKFFRMGTRKSLLCISAIKIPKPAGPPKKKGIQKSLSKCNKHYKKHFGSKAKSQVKILQIKNTIVRNITAAKGNVTEPLFLTTNPKFPHPKALFLENIDRIKKKKKSPTPFAFVRPETSFWESIDHCDPTEPALPEKRIQPVMHPIKEDNVSPFHVFSDMDIFPYPIKEENVSPLLVFPDMDQSIDSNVHPDSSFWAGTNNFDPIEPDVFEIWMHPIKEEKTSPTPFAFPYGEQSSDRNVVRPETPFWERMHHCDPREPTLPEKRIQPVMHPIKEENVSPYLEFSDKYIFPYPIKGENISPILVFPDMDQFIDSNVHTDSSFWAGTNNFDPIEPDVFEIWMHPIKEEKTSPTPFAFPYGEQSSDRNVVRPDTPLWESIDHCDPTNPDLPEKRIQPLMHAIREENVSPLLVFPDMDQSIDSNVVHPDSSFWAGTNNFDPIEPVVFEIWMHPIKEEKTSPTPFAFPYGEQSSDRNVVRPDTPFWERIDNCDPREPTLPEKRIQPLMHAIREENVSPLLVFPDMDQSIDSNVVHPDSSFWAGTNNFDPIEPDVFEIWMHPIKGEKTSPTPFAFPYGEQSSDRNVVRPETPFWERIDNCDPREPTLPEKRIQPLMHAIREENVSPLLVFPDMDQSIDSNVVHPDSSFWAGTNNFDPIEPVVFEIWMHPIKEEKTSPTPFAFPYGEQSSDRNVVRPETPFWERIDNCDPREPTLPEKRIQPLMHAIREENVSPLLVFPDMDQSIDSNVVHPDSSFWAGTNNFDPIEPVVFEIWMHPIKEEKTSPTPFAFPYGEQSSDRNVVRPETPFWESIDHCDPTNPDLPEKRIQPLMHAIREENVSPLLVFPDMDQSIDTNVVHPDSSFWAGTNNFDPIEPDVFEIWMHPIKEEKTSPTPFAFPYGEQSSDRNVVRPDTPFWERIDNCDPREPTLPEKRIQPLMHAIREENVSPLLVFPDMDQSIDSNVVHPDSSFWAGTNNFDPIEPDVFEIWMHPIKEEKTSPTPFAFPYGEQSSNRNVVRPETPFWERIDNCDPREPTLPEKTDPTFDARHKRGECLTASCVSGHGSVHRFQCCTPRQLFLGRHEQFRSHRACCI</sequence>
<accession>A0A6I8W881</accession>
<organism evidence="2 3">
    <name type="scientific">Drosophila pseudoobscura pseudoobscura</name>
    <name type="common">Fruit fly</name>
    <dbReference type="NCBI Taxonomy" id="46245"/>
    <lineage>
        <taxon>Eukaryota</taxon>
        <taxon>Metazoa</taxon>
        <taxon>Ecdysozoa</taxon>
        <taxon>Arthropoda</taxon>
        <taxon>Hexapoda</taxon>
        <taxon>Insecta</taxon>
        <taxon>Pterygota</taxon>
        <taxon>Neoptera</taxon>
        <taxon>Endopterygota</taxon>
        <taxon>Diptera</taxon>
        <taxon>Brachycera</taxon>
        <taxon>Muscomorpha</taxon>
        <taxon>Ephydroidea</taxon>
        <taxon>Drosophilidae</taxon>
        <taxon>Drosophila</taxon>
        <taxon>Sophophora</taxon>
    </lineage>
</organism>
<feature type="compositionally biased region" description="Basic residues" evidence="1">
    <location>
        <begin position="93"/>
        <end position="122"/>
    </location>
</feature>